<proteinExistence type="predicted"/>
<organism evidence="2 3">
    <name type="scientific">Alishewanella longhuensis</name>
    <dbReference type="NCBI Taxonomy" id="1091037"/>
    <lineage>
        <taxon>Bacteria</taxon>
        <taxon>Pseudomonadati</taxon>
        <taxon>Pseudomonadota</taxon>
        <taxon>Gammaproteobacteria</taxon>
        <taxon>Alteromonadales</taxon>
        <taxon>Alteromonadaceae</taxon>
        <taxon>Alishewanella</taxon>
    </lineage>
</organism>
<gene>
    <name evidence="2" type="ORF">GCM10010919_13490</name>
</gene>
<evidence type="ECO:0000313" key="2">
    <source>
        <dbReference type="EMBL" id="GHG65842.1"/>
    </source>
</evidence>
<dbReference type="Pfam" id="PF11454">
    <property type="entry name" value="DUF3016"/>
    <property type="match status" value="1"/>
</dbReference>
<feature type="signal peptide" evidence="1">
    <location>
        <begin position="1"/>
        <end position="19"/>
    </location>
</feature>
<dbReference type="EMBL" id="BNAO01000002">
    <property type="protein sequence ID" value="GHG65842.1"/>
    <property type="molecule type" value="Genomic_DNA"/>
</dbReference>
<keyword evidence="3" id="KW-1185">Reference proteome</keyword>
<comment type="caution">
    <text evidence="2">The sequence shown here is derived from an EMBL/GenBank/DDBJ whole genome shotgun (WGS) entry which is preliminary data.</text>
</comment>
<evidence type="ECO:0000313" key="3">
    <source>
        <dbReference type="Proteomes" id="UP000659697"/>
    </source>
</evidence>
<accession>A0ABQ3KWZ3</accession>
<keyword evidence="1" id="KW-0732">Signal</keyword>
<dbReference type="Proteomes" id="UP000659697">
    <property type="component" value="Unassembled WGS sequence"/>
</dbReference>
<reference evidence="3" key="1">
    <citation type="journal article" date="2019" name="Int. J. Syst. Evol. Microbiol.">
        <title>The Global Catalogue of Microorganisms (GCM) 10K type strain sequencing project: providing services to taxonomists for standard genome sequencing and annotation.</title>
        <authorList>
            <consortium name="The Broad Institute Genomics Platform"/>
            <consortium name="The Broad Institute Genome Sequencing Center for Infectious Disease"/>
            <person name="Wu L."/>
            <person name="Ma J."/>
        </authorList>
    </citation>
    <scope>NUCLEOTIDE SEQUENCE [LARGE SCALE GENOMIC DNA]</scope>
    <source>
        <strain evidence="3">CGMCC 1.7003</strain>
    </source>
</reference>
<dbReference type="RefSeq" id="WP_189431540.1">
    <property type="nucleotide sequence ID" value="NZ_BNAO01000002.1"/>
</dbReference>
<evidence type="ECO:0000256" key="1">
    <source>
        <dbReference type="SAM" id="SignalP"/>
    </source>
</evidence>
<feature type="chain" id="PRO_5047045636" description="DUF3016 domain-containing protein" evidence="1">
    <location>
        <begin position="20"/>
        <end position="175"/>
    </location>
</feature>
<name>A0ABQ3KWZ3_9ALTE</name>
<evidence type="ECO:0008006" key="4">
    <source>
        <dbReference type="Google" id="ProtNLM"/>
    </source>
</evidence>
<sequence length="175" mass="19842">MRNSILAITLLAMSGVVAAAEVTVSFEQPEKFTDIRPTNESKSRYQEKVTQAFERFFTDYAAKMPEGYTWQVSVTDIDLAGDIDYFAGPTGQPLRIVKDLYSPAVRFTHTLRDNYGEEVLSGEERLRDMGFMQRISKVGTRAEFEFEQKMLDDWFTKTVQPAVTQHAAIAPKVAQ</sequence>
<protein>
    <recommendedName>
        <fullName evidence="4">DUF3016 domain-containing protein</fullName>
    </recommendedName>
</protein>
<dbReference type="InterPro" id="IPR021557">
    <property type="entry name" value="DUF3016"/>
</dbReference>